<dbReference type="PANTHER" id="PTHR23501:SF92">
    <property type="entry name" value="GLUTATHIONE EXCHANGER 1-RELATED"/>
    <property type="match status" value="1"/>
</dbReference>
<evidence type="ECO:0000259" key="10">
    <source>
        <dbReference type="PROSITE" id="PS50850"/>
    </source>
</evidence>
<feature type="transmembrane region" description="Helical" evidence="9">
    <location>
        <begin position="149"/>
        <end position="169"/>
    </location>
</feature>
<comment type="similarity">
    <text evidence="2">Belongs to the major facilitator superfamily.</text>
</comment>
<dbReference type="Proteomes" id="UP000293360">
    <property type="component" value="Unassembled WGS sequence"/>
</dbReference>
<dbReference type="InterPro" id="IPR036259">
    <property type="entry name" value="MFS_trans_sf"/>
</dbReference>
<dbReference type="Gene3D" id="1.20.1250.20">
    <property type="entry name" value="MFS general substrate transporter like domains"/>
    <property type="match status" value="2"/>
</dbReference>
<organism evidence="11 12">
    <name type="scientific">Monosporascus ibericus</name>
    <dbReference type="NCBI Taxonomy" id="155417"/>
    <lineage>
        <taxon>Eukaryota</taxon>
        <taxon>Fungi</taxon>
        <taxon>Dikarya</taxon>
        <taxon>Ascomycota</taxon>
        <taxon>Pezizomycotina</taxon>
        <taxon>Sordariomycetes</taxon>
        <taxon>Xylariomycetidae</taxon>
        <taxon>Xylariales</taxon>
        <taxon>Xylariales incertae sedis</taxon>
        <taxon>Monosporascus</taxon>
    </lineage>
</organism>
<evidence type="ECO:0000256" key="4">
    <source>
        <dbReference type="ARBA" id="ARBA00022692"/>
    </source>
</evidence>
<evidence type="ECO:0000256" key="3">
    <source>
        <dbReference type="ARBA" id="ARBA00022448"/>
    </source>
</evidence>
<feature type="transmembrane region" description="Helical" evidence="9">
    <location>
        <begin position="539"/>
        <end position="558"/>
    </location>
</feature>
<evidence type="ECO:0000256" key="6">
    <source>
        <dbReference type="ARBA" id="ARBA00023065"/>
    </source>
</evidence>
<feature type="transmembrane region" description="Helical" evidence="9">
    <location>
        <begin position="40"/>
        <end position="66"/>
    </location>
</feature>
<keyword evidence="7 9" id="KW-0472">Membrane</keyword>
<comment type="subcellular location">
    <subcellularLocation>
        <location evidence="1">Endomembrane system</location>
        <topology evidence="1">Multi-pass membrane protein</topology>
    </subcellularLocation>
</comment>
<feature type="transmembrane region" description="Helical" evidence="9">
    <location>
        <begin position="120"/>
        <end position="137"/>
    </location>
</feature>
<keyword evidence="5 9" id="KW-1133">Transmembrane helix</keyword>
<feature type="transmembrane region" description="Helical" evidence="9">
    <location>
        <begin position="335"/>
        <end position="351"/>
    </location>
</feature>
<comment type="caution">
    <text evidence="11">The sequence shown here is derived from an EMBL/GenBank/DDBJ whole genome shotgun (WGS) entry which is preliminary data.</text>
</comment>
<protein>
    <recommendedName>
        <fullName evidence="10">Major facilitator superfamily (MFS) profile domain-containing protein</fullName>
    </recommendedName>
</protein>
<keyword evidence="3" id="KW-0813">Transport</keyword>
<feature type="region of interest" description="Disordered" evidence="8">
    <location>
        <begin position="1"/>
        <end position="23"/>
    </location>
</feature>
<evidence type="ECO:0000313" key="11">
    <source>
        <dbReference type="EMBL" id="RYP00258.1"/>
    </source>
</evidence>
<dbReference type="STRING" id="155417.A0A4Q4T4H9"/>
<dbReference type="Pfam" id="PF07690">
    <property type="entry name" value="MFS_1"/>
    <property type="match status" value="1"/>
</dbReference>
<evidence type="ECO:0000256" key="8">
    <source>
        <dbReference type="SAM" id="MobiDB-lite"/>
    </source>
</evidence>
<evidence type="ECO:0000256" key="2">
    <source>
        <dbReference type="ARBA" id="ARBA00008335"/>
    </source>
</evidence>
<dbReference type="AlphaFoldDB" id="A0A4Q4T4H9"/>
<feature type="transmembrane region" description="Helical" evidence="9">
    <location>
        <begin position="426"/>
        <end position="446"/>
    </location>
</feature>
<evidence type="ECO:0000256" key="5">
    <source>
        <dbReference type="ARBA" id="ARBA00022989"/>
    </source>
</evidence>
<accession>A0A4Q4T4H9</accession>
<feature type="transmembrane region" description="Helical" evidence="9">
    <location>
        <begin position="371"/>
        <end position="395"/>
    </location>
</feature>
<dbReference type="SUPFAM" id="SSF103473">
    <property type="entry name" value="MFS general substrate transporter"/>
    <property type="match status" value="1"/>
</dbReference>
<feature type="transmembrane region" description="Helical" evidence="9">
    <location>
        <begin position="466"/>
        <end position="487"/>
    </location>
</feature>
<dbReference type="GO" id="GO:0012505">
    <property type="term" value="C:endomembrane system"/>
    <property type="evidence" value="ECO:0007669"/>
    <property type="project" value="UniProtKB-SubCell"/>
</dbReference>
<evidence type="ECO:0000256" key="7">
    <source>
        <dbReference type="ARBA" id="ARBA00023136"/>
    </source>
</evidence>
<dbReference type="GO" id="GO:0006811">
    <property type="term" value="P:monoatomic ion transport"/>
    <property type="evidence" value="ECO:0007669"/>
    <property type="project" value="UniProtKB-KW"/>
</dbReference>
<feature type="domain" description="Major facilitator superfamily (MFS) profile" evidence="10">
    <location>
        <begin position="51"/>
        <end position="526"/>
    </location>
</feature>
<feature type="transmembrane region" description="Helical" evidence="9">
    <location>
        <begin position="297"/>
        <end position="315"/>
    </location>
</feature>
<feature type="transmembrane region" description="Helical" evidence="9">
    <location>
        <begin position="265"/>
        <end position="285"/>
    </location>
</feature>
<dbReference type="FunFam" id="1.20.1250.20:FF:000197">
    <property type="entry name" value="Siderophore iron transporter 1"/>
    <property type="match status" value="1"/>
</dbReference>
<dbReference type="PANTHER" id="PTHR23501">
    <property type="entry name" value="MAJOR FACILITATOR SUPERFAMILY"/>
    <property type="match status" value="1"/>
</dbReference>
<gene>
    <name evidence="11" type="ORF">DL764_006557</name>
</gene>
<feature type="transmembrane region" description="Helical" evidence="9">
    <location>
        <begin position="206"/>
        <end position="230"/>
    </location>
</feature>
<sequence>MDVEHRKKDEPRETALPASSSNESFCPAAKDLHVLGVERIAAISAAFTTPLKVVLFLGIFLVAYCYGLDATLRGTYQTYATDSYSQHSLLGTMNTVRAILAAAIQPPYARVADKFGRVELLLFATVSYIVGTAVAAASKGVEAFTAGQLLYQIGYTGLMLLIEVLIADVTSLQNRVLFSFIPATPFLINAWVSGDIAQAVMGSAGWRWGMAMWCIILPVCAIALFLPIVLAKRRAAKQGKLPKRARRDGRGVARGVLDIAEEIDLVGMVLLGAMLTLILLPLTLAGGVSQSWKSARIIVMLVIGVVVCIPAFAVWETKFAKYPCVPFGILTDRTILAGLTIGVGLNMSWYLQGDFLYTVLVVSFDQSIKAATRIASFYSFTSVLVGVATGFAVRIVHRVKPFAMAGTLVFILAMGLLIKYRNGDAGVAGMIGSQVVLGVGGGLFAYPVQAMVQAAVSHEHMATMTALYLAFYQIGSALGNAISTAIWTQVLPGELARQLGDAALAADAYSQPLTFIVTYVAGTPERVAMVAAYSHVQRYLAITGLCLSVITFIASIFLRNFRVDGRQSLTEDERKGRAAPGSNESD</sequence>
<dbReference type="InterPro" id="IPR020846">
    <property type="entry name" value="MFS_dom"/>
</dbReference>
<keyword evidence="4 9" id="KW-0812">Transmembrane</keyword>
<reference evidence="11 12" key="1">
    <citation type="submission" date="2018-06" db="EMBL/GenBank/DDBJ databases">
        <title>Complete Genomes of Monosporascus.</title>
        <authorList>
            <person name="Robinson A.J."/>
            <person name="Natvig D.O."/>
        </authorList>
    </citation>
    <scope>NUCLEOTIDE SEQUENCE [LARGE SCALE GENOMIC DNA]</scope>
    <source>
        <strain evidence="11 12">CBS 110550</strain>
    </source>
</reference>
<dbReference type="OrthoDB" id="4088837at2759"/>
<name>A0A4Q4T4H9_9PEZI</name>
<proteinExistence type="inferred from homology"/>
<feature type="compositionally biased region" description="Basic and acidic residues" evidence="8">
    <location>
        <begin position="1"/>
        <end position="13"/>
    </location>
</feature>
<keyword evidence="6" id="KW-0406">Ion transport</keyword>
<evidence type="ECO:0000256" key="1">
    <source>
        <dbReference type="ARBA" id="ARBA00004127"/>
    </source>
</evidence>
<evidence type="ECO:0000256" key="9">
    <source>
        <dbReference type="SAM" id="Phobius"/>
    </source>
</evidence>
<feature type="transmembrane region" description="Helical" evidence="9">
    <location>
        <begin position="402"/>
        <end position="420"/>
    </location>
</feature>
<dbReference type="InterPro" id="IPR011701">
    <property type="entry name" value="MFS"/>
</dbReference>
<evidence type="ECO:0000313" key="12">
    <source>
        <dbReference type="Proteomes" id="UP000293360"/>
    </source>
</evidence>
<dbReference type="PROSITE" id="PS50850">
    <property type="entry name" value="MFS"/>
    <property type="match status" value="1"/>
</dbReference>
<keyword evidence="12" id="KW-1185">Reference proteome</keyword>
<feature type="transmembrane region" description="Helical" evidence="9">
    <location>
        <begin position="176"/>
        <end position="194"/>
    </location>
</feature>
<dbReference type="EMBL" id="QJNU01000394">
    <property type="protein sequence ID" value="RYP00258.1"/>
    <property type="molecule type" value="Genomic_DNA"/>
</dbReference>
<dbReference type="GO" id="GO:0005886">
    <property type="term" value="C:plasma membrane"/>
    <property type="evidence" value="ECO:0007669"/>
    <property type="project" value="TreeGrafter"/>
</dbReference>
<dbReference type="GO" id="GO:0022857">
    <property type="term" value="F:transmembrane transporter activity"/>
    <property type="evidence" value="ECO:0007669"/>
    <property type="project" value="InterPro"/>
</dbReference>